<dbReference type="GO" id="GO:0003755">
    <property type="term" value="F:peptidyl-prolyl cis-trans isomerase activity"/>
    <property type="evidence" value="ECO:0007669"/>
    <property type="project" value="InterPro"/>
</dbReference>
<organism evidence="3">
    <name type="scientific">freshwater metagenome</name>
    <dbReference type="NCBI Taxonomy" id="449393"/>
    <lineage>
        <taxon>unclassified sequences</taxon>
        <taxon>metagenomes</taxon>
        <taxon>ecological metagenomes</taxon>
    </lineage>
</organism>
<dbReference type="PANTHER" id="PTHR45625">
    <property type="entry name" value="PEPTIDYL-PROLYL CIS-TRANS ISOMERASE-RELATED"/>
    <property type="match status" value="1"/>
</dbReference>
<accession>A0A6J7CKU8</accession>
<evidence type="ECO:0000256" key="1">
    <source>
        <dbReference type="SAM" id="Phobius"/>
    </source>
</evidence>
<dbReference type="AlphaFoldDB" id="A0A6J7CKU8"/>
<dbReference type="PANTHER" id="PTHR45625:SF3">
    <property type="entry name" value="PEPTIDYL-PROLYL CIS-TRANS ISOMERASE B-RELATED"/>
    <property type="match status" value="1"/>
</dbReference>
<dbReference type="SUPFAM" id="SSF50891">
    <property type="entry name" value="Cyclophilin-like"/>
    <property type="match status" value="1"/>
</dbReference>
<gene>
    <name evidence="3" type="ORF">UFOPK3376_00054</name>
</gene>
<dbReference type="PROSITE" id="PS50072">
    <property type="entry name" value="CSA_PPIASE_2"/>
    <property type="match status" value="1"/>
</dbReference>
<evidence type="ECO:0000259" key="2">
    <source>
        <dbReference type="PROSITE" id="PS50072"/>
    </source>
</evidence>
<dbReference type="EMBL" id="CAFBLP010000001">
    <property type="protein sequence ID" value="CAB4857408.1"/>
    <property type="molecule type" value="Genomic_DNA"/>
</dbReference>
<proteinExistence type="predicted"/>
<sequence length="279" mass="28734">MGTDKRERQKANRQLKLEELARDARKAKTKKRGLQIGVGVPALIVAVFLLVRLFGSDTSSTPTSATTTTVATDVGLPSTTIGTPPATDASGAYPCPAADGTAPRVVAFKAAAPSCIAVGKTYTALIETNKGSYTVALDAVNSPLNVNQFVYLARYHFYDGTPCHRAIKDFMVQCGDPTGTGSGGAGISVPVEAPKSGKYALGTVAMAKASGATTNDSQFFVITGDAGVALPAEYSLLGQVTDGFDTSVRGLEAAADPAASNGVPTKEPISITKVTITEQ</sequence>
<keyword evidence="1" id="KW-0472">Membrane</keyword>
<dbReference type="Pfam" id="PF00160">
    <property type="entry name" value="Pro_isomerase"/>
    <property type="match status" value="1"/>
</dbReference>
<dbReference type="InterPro" id="IPR029000">
    <property type="entry name" value="Cyclophilin-like_dom_sf"/>
</dbReference>
<dbReference type="CDD" id="cd00317">
    <property type="entry name" value="cyclophilin"/>
    <property type="match status" value="1"/>
</dbReference>
<feature type="transmembrane region" description="Helical" evidence="1">
    <location>
        <begin position="34"/>
        <end position="54"/>
    </location>
</feature>
<dbReference type="Gene3D" id="2.40.100.10">
    <property type="entry name" value="Cyclophilin-like"/>
    <property type="match status" value="1"/>
</dbReference>
<keyword evidence="1" id="KW-1133">Transmembrane helix</keyword>
<keyword evidence="1" id="KW-0812">Transmembrane</keyword>
<name>A0A6J7CKU8_9ZZZZ</name>
<dbReference type="InterPro" id="IPR002130">
    <property type="entry name" value="Cyclophilin-type_PPIase_dom"/>
</dbReference>
<protein>
    <submittedName>
        <fullName evidence="3">Unannotated protein</fullName>
    </submittedName>
</protein>
<reference evidence="3" key="1">
    <citation type="submission" date="2020-05" db="EMBL/GenBank/DDBJ databases">
        <authorList>
            <person name="Chiriac C."/>
            <person name="Salcher M."/>
            <person name="Ghai R."/>
            <person name="Kavagutti S V."/>
        </authorList>
    </citation>
    <scope>NUCLEOTIDE SEQUENCE</scope>
</reference>
<feature type="domain" description="PPIase cyclophilin-type" evidence="2">
    <location>
        <begin position="127"/>
        <end position="276"/>
    </location>
</feature>
<evidence type="ECO:0000313" key="3">
    <source>
        <dbReference type="EMBL" id="CAB4857408.1"/>
    </source>
</evidence>
<dbReference type="InterPro" id="IPR044666">
    <property type="entry name" value="Cyclophilin_A-like"/>
</dbReference>